<proteinExistence type="predicted"/>
<dbReference type="AlphaFoldDB" id="A0A835YQ29"/>
<keyword evidence="3" id="KW-1185">Reference proteome</keyword>
<sequence length="445" mass="47653">MCRAHFIRSPHATTQQRAKISLEMHFIASMELQCHDRVRGYKWAEPTSWDCAVLPGLAYKPDLMWAFDADGNIFSTAGGCKLSAPMARVIILEVLELLGIKVAFVYVTVAAYNHPSAYPDDRFFAKGCATDPEAGKDFEYHVEPTRQEAWGARVQAAVEALDRANTEILHAPMLALADLSDAPLLLKPVCANAAAANGKARLSACWYCCAVSVAGALMRVQIMLVVSVHAALRSHHAGCNGHWCWSCQCTPPCTVSTHDEPPPPKLAALLSRCRAACALRNICGASVLSSDGSACLSHDSAGNGNGDATVLNGRGEGESLVSINKASPVNTTASKANSSRRDEEDSPAVLYSNSATHVELGALSSRTVNVNLTATMVLALLGFSTLQLEAAVTWQLTTTVLALHLLLQRSHRQLVRLPVVRNGVLRSQQCAGQILQQAAKSCGML</sequence>
<reference evidence="2" key="1">
    <citation type="submission" date="2021-02" db="EMBL/GenBank/DDBJ databases">
        <title>First Annotated Genome of the Yellow-green Alga Tribonema minus.</title>
        <authorList>
            <person name="Mahan K.M."/>
        </authorList>
    </citation>
    <scope>NUCLEOTIDE SEQUENCE</scope>
    <source>
        <strain evidence="2">UTEX B ZZ1240</strain>
    </source>
</reference>
<feature type="compositionally biased region" description="Polar residues" evidence="1">
    <location>
        <begin position="322"/>
        <end position="337"/>
    </location>
</feature>
<evidence type="ECO:0000313" key="2">
    <source>
        <dbReference type="EMBL" id="KAG5179340.1"/>
    </source>
</evidence>
<evidence type="ECO:0000313" key="3">
    <source>
        <dbReference type="Proteomes" id="UP000664859"/>
    </source>
</evidence>
<feature type="region of interest" description="Disordered" evidence="1">
    <location>
        <begin position="322"/>
        <end position="347"/>
    </location>
</feature>
<dbReference type="EMBL" id="JAFCMP010000479">
    <property type="protein sequence ID" value="KAG5179340.1"/>
    <property type="molecule type" value="Genomic_DNA"/>
</dbReference>
<name>A0A835YQ29_9STRA</name>
<protein>
    <submittedName>
        <fullName evidence="2">Uncharacterized protein</fullName>
    </submittedName>
</protein>
<gene>
    <name evidence="2" type="ORF">JKP88DRAFT_247540</name>
</gene>
<dbReference type="Proteomes" id="UP000664859">
    <property type="component" value="Unassembled WGS sequence"/>
</dbReference>
<organism evidence="2 3">
    <name type="scientific">Tribonema minus</name>
    <dbReference type="NCBI Taxonomy" id="303371"/>
    <lineage>
        <taxon>Eukaryota</taxon>
        <taxon>Sar</taxon>
        <taxon>Stramenopiles</taxon>
        <taxon>Ochrophyta</taxon>
        <taxon>PX clade</taxon>
        <taxon>Xanthophyceae</taxon>
        <taxon>Tribonematales</taxon>
        <taxon>Tribonemataceae</taxon>
        <taxon>Tribonema</taxon>
    </lineage>
</organism>
<evidence type="ECO:0000256" key="1">
    <source>
        <dbReference type="SAM" id="MobiDB-lite"/>
    </source>
</evidence>
<comment type="caution">
    <text evidence="2">The sequence shown here is derived from an EMBL/GenBank/DDBJ whole genome shotgun (WGS) entry which is preliminary data.</text>
</comment>
<accession>A0A835YQ29</accession>